<feature type="region of interest" description="Disordered" evidence="3">
    <location>
        <begin position="294"/>
        <end position="338"/>
    </location>
</feature>
<evidence type="ECO:0000256" key="3">
    <source>
        <dbReference type="SAM" id="MobiDB-lite"/>
    </source>
</evidence>
<dbReference type="InterPro" id="IPR050216">
    <property type="entry name" value="LRR_domain-containing"/>
</dbReference>
<dbReference type="GO" id="GO:0005737">
    <property type="term" value="C:cytoplasm"/>
    <property type="evidence" value="ECO:0007669"/>
    <property type="project" value="TreeGrafter"/>
</dbReference>
<dbReference type="OrthoDB" id="2187496at2759"/>
<evidence type="ECO:0000256" key="2">
    <source>
        <dbReference type="ARBA" id="ARBA00022737"/>
    </source>
</evidence>
<dbReference type="Pfam" id="PF13855">
    <property type="entry name" value="LRR_8"/>
    <property type="match status" value="1"/>
</dbReference>
<dbReference type="InterPro" id="IPR003591">
    <property type="entry name" value="Leu-rich_rpt_typical-subtyp"/>
</dbReference>
<feature type="compositionally biased region" description="Acidic residues" evidence="3">
    <location>
        <begin position="310"/>
        <end position="324"/>
    </location>
</feature>
<dbReference type="GeneID" id="26902260"/>
<evidence type="ECO:0000313" key="4">
    <source>
        <dbReference type="EMBL" id="KPA83716.1"/>
    </source>
</evidence>
<evidence type="ECO:0000313" key="5">
    <source>
        <dbReference type="Proteomes" id="UP000037923"/>
    </source>
</evidence>
<dbReference type="EMBL" id="LGTL01000003">
    <property type="protein sequence ID" value="KPA83716.1"/>
    <property type="molecule type" value="Genomic_DNA"/>
</dbReference>
<dbReference type="AlphaFoldDB" id="A0A0M9G755"/>
<dbReference type="PANTHER" id="PTHR48051:SF54">
    <property type="entry name" value="LEUCINE-RICH REPEAT-CONTAINING PROTEIN"/>
    <property type="match status" value="1"/>
</dbReference>
<reference evidence="4 5" key="1">
    <citation type="submission" date="2015-07" db="EMBL/GenBank/DDBJ databases">
        <title>High-quality genome of monoxenous trypanosomatid Leptomonas pyrrhocoris.</title>
        <authorList>
            <person name="Flegontov P."/>
            <person name="Butenko A."/>
            <person name="Firsov S."/>
            <person name="Vlcek C."/>
            <person name="Logacheva M.D."/>
            <person name="Field M."/>
            <person name="Filatov D."/>
            <person name="Flegontova O."/>
            <person name="Gerasimov E."/>
            <person name="Jackson A.P."/>
            <person name="Kelly S."/>
            <person name="Opperdoes F."/>
            <person name="O'Reilly A."/>
            <person name="Votypka J."/>
            <person name="Yurchenko V."/>
            <person name="Lukes J."/>
        </authorList>
    </citation>
    <scope>NUCLEOTIDE SEQUENCE [LARGE SCALE GENOMIC DNA]</scope>
    <source>
        <strain evidence="4">H10</strain>
    </source>
</reference>
<name>A0A0M9G755_LEPPY</name>
<dbReference type="PANTHER" id="PTHR48051">
    <property type="match status" value="1"/>
</dbReference>
<dbReference type="FunFam" id="3.80.10.10:FF:001221">
    <property type="entry name" value="Leucine_rich_repeat/Leucine_Rich_Repeat_-_putative"/>
    <property type="match status" value="1"/>
</dbReference>
<evidence type="ECO:0000256" key="1">
    <source>
        <dbReference type="ARBA" id="ARBA00022614"/>
    </source>
</evidence>
<accession>A0A0M9G755</accession>
<keyword evidence="1" id="KW-0433">Leucine-rich repeat</keyword>
<dbReference type="OMA" id="WLRYDFW"/>
<feature type="region of interest" description="Disordered" evidence="3">
    <location>
        <begin position="1001"/>
        <end position="1027"/>
    </location>
</feature>
<evidence type="ECO:0008006" key="6">
    <source>
        <dbReference type="Google" id="ProtNLM"/>
    </source>
</evidence>
<dbReference type="PROSITE" id="PS51450">
    <property type="entry name" value="LRR"/>
    <property type="match status" value="1"/>
</dbReference>
<dbReference type="VEuPathDB" id="TriTrypDB:LpyrH10_03_1160"/>
<proteinExistence type="predicted"/>
<dbReference type="InterPro" id="IPR001611">
    <property type="entry name" value="Leu-rich_rpt"/>
</dbReference>
<keyword evidence="2" id="KW-0677">Repeat</keyword>
<keyword evidence="5" id="KW-1185">Reference proteome</keyword>
<gene>
    <name evidence="4" type="ORF">ABB37_01965</name>
</gene>
<dbReference type="SUPFAM" id="SSF52058">
    <property type="entry name" value="L domain-like"/>
    <property type="match status" value="1"/>
</dbReference>
<dbReference type="Pfam" id="PF00560">
    <property type="entry name" value="LRR_1"/>
    <property type="match status" value="1"/>
</dbReference>
<feature type="region of interest" description="Disordered" evidence="3">
    <location>
        <begin position="821"/>
        <end position="865"/>
    </location>
</feature>
<feature type="compositionally biased region" description="Polar residues" evidence="3">
    <location>
        <begin position="1"/>
        <end position="10"/>
    </location>
</feature>
<dbReference type="SMART" id="SM00369">
    <property type="entry name" value="LRR_TYP"/>
    <property type="match status" value="3"/>
</dbReference>
<dbReference type="Gene3D" id="3.80.10.10">
    <property type="entry name" value="Ribonuclease Inhibitor"/>
    <property type="match status" value="2"/>
</dbReference>
<comment type="caution">
    <text evidence="4">The sequence shown here is derived from an EMBL/GenBank/DDBJ whole genome shotgun (WGS) entry which is preliminary data.</text>
</comment>
<sequence length="1047" mass="116591">MGCKSTTELSSAHHRPSSRLSRDDSSMDEDSSTPVFGSGVHVGRAGNVDLSGRELDVLGPHMVNMINEDDLHRTATSLTLSNNKLYALAKELPMLTNLRELDIDHNRFQRFPQVLVQLPRLWRINASFNPIESVRGFDVLPRLVSLKSLNVRNCGLKEIPMAVIQCELLEDLDIGNNPEIKITGVALHRLVRLRKLGVANCNLGGRTLPNTIKRMKLKALDISGNNFTFNDPHFFGSVLPKTLVELHLAGMKLTAPPAVIALLKHLSYLDLAENPIETLDVLAGRVMKRLPHVSSNGTVATNGTNAMTEVPEEDEENEFEEEETATQASGGGASNATSRVSLSKVSKAGIVAHVTQPIPLKRLSLRACGFRMVPKYFHKLDHLEELDLSENENLDDPNMTLFSLQSLVTLNIIGCPFAEDPSQSRNEWFDIGKLRDLRNIQWEVWKSEHNMSPYRTRIPIELCGLRLKTLNEVQLRKNLFTGDMIETVINLLSDGYFKADLSVDEMVLFSHMAAIKSFADAERFFFPRAVAETASIACPVAPAALGEVHLKIAISRYIFFLAMQAANFDAVIIPPLDVMVIHYAQLTTNPLNYRADCEAVCGRILNCNYRTFFAEQRKHQAEARSVVDASRRIWNLMVRSAQRDLVWLRYDFWDKRLRTAQEPNGSGAASATGENAAAIPKTLPLLMGRSEAEIMQDWQALQAIDSAGDLAGVLDQAITSHFSEKGVAEFAGTIASFFKMNHCFIRHEDSLWKADLDWTRYVKFLTLYAYRCAVLEENNAYVMEPIADEEGNLCPPTRTTSVLGKHYDKMFDRSFASSTKYLPQPSEAPGNNNGTADGTRATGEEGSSIPQTRTQSGVTRRSPSTLLQARKSNKRLTMVQQLEGNPVPSIGISFMLHAHRTSQLKYYQSLSLFAIENVDVTWEATSDRVLKQTQNAWMALYDEAYVSENKDMPFAYIIKDGVLMPSNDPWVKEEEEEPSPIDAAAKAPATLAATKAKKEAEAAKHRYSYNPATRPGPSVVRHKSKRPGADVGRNVTFCSADTEFGVF</sequence>
<organism evidence="4 5">
    <name type="scientific">Leptomonas pyrrhocoris</name>
    <name type="common">Firebug parasite</name>
    <dbReference type="NCBI Taxonomy" id="157538"/>
    <lineage>
        <taxon>Eukaryota</taxon>
        <taxon>Discoba</taxon>
        <taxon>Euglenozoa</taxon>
        <taxon>Kinetoplastea</taxon>
        <taxon>Metakinetoplastina</taxon>
        <taxon>Trypanosomatida</taxon>
        <taxon>Trypanosomatidae</taxon>
        <taxon>Leishmaniinae</taxon>
        <taxon>Leptomonas</taxon>
    </lineage>
</organism>
<feature type="region of interest" description="Disordered" evidence="3">
    <location>
        <begin position="1"/>
        <end position="39"/>
    </location>
</feature>
<dbReference type="Proteomes" id="UP000037923">
    <property type="component" value="Unassembled WGS sequence"/>
</dbReference>
<dbReference type="RefSeq" id="XP_015662155.1">
    <property type="nucleotide sequence ID" value="XM_015798677.1"/>
</dbReference>
<dbReference type="InterPro" id="IPR032675">
    <property type="entry name" value="LRR_dom_sf"/>
</dbReference>
<feature type="compositionally biased region" description="Polar residues" evidence="3">
    <location>
        <begin position="848"/>
        <end position="865"/>
    </location>
</feature>
<protein>
    <recommendedName>
        <fullName evidence="6">Leucine-rich repeat protein</fullName>
    </recommendedName>
</protein>
<feature type="compositionally biased region" description="Polar residues" evidence="3">
    <location>
        <begin position="294"/>
        <end position="307"/>
    </location>
</feature>